<dbReference type="InterPro" id="IPR008538">
    <property type="entry name" value="Uma2"/>
</dbReference>
<dbReference type="InterPro" id="IPR012296">
    <property type="entry name" value="Nuclease_put_TT1808"/>
</dbReference>
<dbReference type="Gene3D" id="3.90.1570.10">
    <property type="entry name" value="tt1808, chain A"/>
    <property type="match status" value="1"/>
</dbReference>
<evidence type="ECO:0000313" key="1">
    <source>
        <dbReference type="EMBL" id="KAL3661892.1"/>
    </source>
</evidence>
<dbReference type="CDD" id="cd06260">
    <property type="entry name" value="DUF820-like"/>
    <property type="match status" value="1"/>
</dbReference>
<evidence type="ECO:0008006" key="3">
    <source>
        <dbReference type="Google" id="ProtNLM"/>
    </source>
</evidence>
<dbReference type="EMBL" id="JBIMZQ010000034">
    <property type="protein sequence ID" value="KAL3661892.1"/>
    <property type="molecule type" value="Genomic_DNA"/>
</dbReference>
<keyword evidence="2" id="KW-1185">Reference proteome</keyword>
<sequence length="193" mass="22096">MDHSGKFAVRWPDVTYTPRKDDRKLARNQVWIYRGEPFVPTFVVEFEKLSGEGSRLSFFDSKMRNEYSQHGVQLSWLIDPRPDCHKMYEYYLDEHGQIQCSDDTAWRNLDGRDVLPGFNLVCVDLDMALSMDPGSVSEEEEDLCVPILGADKFSELVVPLLLMSNGTALNVLDRNIWQSRIIVVGAEPKHPST</sequence>
<comment type="caution">
    <text evidence="1">The sequence shown here is derived from an EMBL/GenBank/DDBJ whole genome shotgun (WGS) entry which is preliminary data.</text>
</comment>
<gene>
    <name evidence="1" type="ORF">V7S43_013185</name>
</gene>
<evidence type="ECO:0000313" key="2">
    <source>
        <dbReference type="Proteomes" id="UP001632037"/>
    </source>
</evidence>
<protein>
    <recommendedName>
        <fullName evidence="3">Restriction endonuclease domain-containing protein</fullName>
    </recommendedName>
</protein>
<proteinExistence type="predicted"/>
<accession>A0ABD3F4Z0</accession>
<dbReference type="AlphaFoldDB" id="A0ABD3F4Z0"/>
<name>A0ABD3F4Z0_9STRA</name>
<organism evidence="1 2">
    <name type="scientific">Phytophthora oleae</name>
    <dbReference type="NCBI Taxonomy" id="2107226"/>
    <lineage>
        <taxon>Eukaryota</taxon>
        <taxon>Sar</taxon>
        <taxon>Stramenopiles</taxon>
        <taxon>Oomycota</taxon>
        <taxon>Peronosporomycetes</taxon>
        <taxon>Peronosporales</taxon>
        <taxon>Peronosporaceae</taxon>
        <taxon>Phytophthora</taxon>
    </lineage>
</organism>
<reference evidence="1 2" key="1">
    <citation type="submission" date="2024-09" db="EMBL/GenBank/DDBJ databases">
        <title>Genome sequencing and assembly of Phytophthora oleae, isolate VK10A, causative agent of rot of olive drupes.</title>
        <authorList>
            <person name="Conti Taguali S."/>
            <person name="Riolo M."/>
            <person name="La Spada F."/>
            <person name="Cacciola S.O."/>
            <person name="Dionisio G."/>
        </authorList>
    </citation>
    <scope>NUCLEOTIDE SEQUENCE [LARGE SCALE GENOMIC DNA]</scope>
    <source>
        <strain evidence="1 2">VK10A</strain>
    </source>
</reference>
<dbReference type="Proteomes" id="UP001632037">
    <property type="component" value="Unassembled WGS sequence"/>
</dbReference>